<evidence type="ECO:0000256" key="4">
    <source>
        <dbReference type="ARBA" id="ARBA00023136"/>
    </source>
</evidence>
<evidence type="ECO:0000256" key="8">
    <source>
        <dbReference type="SAM" id="Phobius"/>
    </source>
</evidence>
<keyword evidence="11" id="KW-1185">Reference proteome</keyword>
<comment type="function">
    <text evidence="5">Putative transporter.</text>
</comment>
<proteinExistence type="inferred from homology"/>
<organism evidence="10 11">
    <name type="scientific">Hucho hucho</name>
    <name type="common">huchen</name>
    <dbReference type="NCBI Taxonomy" id="62062"/>
    <lineage>
        <taxon>Eukaryota</taxon>
        <taxon>Metazoa</taxon>
        <taxon>Chordata</taxon>
        <taxon>Craniata</taxon>
        <taxon>Vertebrata</taxon>
        <taxon>Euteleostomi</taxon>
        <taxon>Actinopterygii</taxon>
        <taxon>Neopterygii</taxon>
        <taxon>Teleostei</taxon>
        <taxon>Protacanthopterygii</taxon>
        <taxon>Salmoniformes</taxon>
        <taxon>Salmonidae</taxon>
        <taxon>Salmoninae</taxon>
        <taxon>Hucho</taxon>
    </lineage>
</organism>
<feature type="transmembrane region" description="Helical" evidence="8">
    <location>
        <begin position="160"/>
        <end position="177"/>
    </location>
</feature>
<dbReference type="STRING" id="62062.ENSHHUP00000035113"/>
<evidence type="ECO:0000259" key="9">
    <source>
        <dbReference type="Pfam" id="PF03151"/>
    </source>
</evidence>
<dbReference type="Ensembl" id="ENSHHUT00000036524.1">
    <property type="protein sequence ID" value="ENSHHUP00000035113.1"/>
    <property type="gene ID" value="ENSHHUG00000022109.1"/>
</dbReference>
<dbReference type="InterPro" id="IPR050186">
    <property type="entry name" value="TPT_transporter"/>
</dbReference>
<dbReference type="Proteomes" id="UP000314982">
    <property type="component" value="Unassembled WGS sequence"/>
</dbReference>
<dbReference type="AlphaFoldDB" id="A0A4W5MB83"/>
<comment type="subcellular location">
    <subcellularLocation>
        <location evidence="1">Membrane</location>
        <topology evidence="1">Multi-pass membrane protein</topology>
    </subcellularLocation>
</comment>
<evidence type="ECO:0000256" key="1">
    <source>
        <dbReference type="ARBA" id="ARBA00004141"/>
    </source>
</evidence>
<dbReference type="SUPFAM" id="SSF103481">
    <property type="entry name" value="Multidrug resistance efflux transporter EmrE"/>
    <property type="match status" value="1"/>
</dbReference>
<feature type="domain" description="Sugar phosphate transporter" evidence="9">
    <location>
        <begin position="61"/>
        <end position="222"/>
    </location>
</feature>
<feature type="region of interest" description="Disordered" evidence="7">
    <location>
        <begin position="407"/>
        <end position="429"/>
    </location>
</feature>
<keyword evidence="2 8" id="KW-0812">Transmembrane</keyword>
<comment type="similarity">
    <text evidence="6">Belongs to the TPT transporter family. SLC35E subfamily.</text>
</comment>
<name>A0A4W5MB83_9TELE</name>
<feature type="transmembrane region" description="Helical" evidence="8">
    <location>
        <begin position="345"/>
        <end position="374"/>
    </location>
</feature>
<evidence type="ECO:0000256" key="5">
    <source>
        <dbReference type="ARBA" id="ARBA00093767"/>
    </source>
</evidence>
<dbReference type="InterPro" id="IPR037185">
    <property type="entry name" value="EmrE-like"/>
</dbReference>
<sequence length="429" mass="48022">MVSNSRAGRHSLWWFLSPFRSRQERVVLARSESMPGEHVLKITITETTVIETDSGVWNSKSLVYLGLWYFFSFCTLFLNKYILSLLEGEPSMLGAVQMVSTTIIGFLKMYVPCCLYQHKSRNEYPPNFLMIMLFVGLIRFTSVVLGLVSLKNVAVSFAETVKSSAPIFTVIMSRLILGEYTGMWVNLSLFPVMAGLALCTATEISFNMLGFSAALSTNIMDWYSHTCDTTTRSHGSLHIPSISLQNVFSKKLLSGDTYKFSPPELQFYTSAAAVIMLIPAWVFLMDLPVIGKSERSFSWSQDIVLLLLFDGVLFHLQSVTAYALMGRISPVTFSVASTVKHAMSIWLSIIVFSNHITLLSAAGMALVFVGVLLYNKAKQFQRDTLQALAHVQAQDQHNKPLLQDHELKTSDRYTPQETKGGETKEVCSF</sequence>
<evidence type="ECO:0000256" key="2">
    <source>
        <dbReference type="ARBA" id="ARBA00022692"/>
    </source>
</evidence>
<keyword evidence="3 8" id="KW-1133">Transmembrane helix</keyword>
<accession>A0A4W5MB83</accession>
<evidence type="ECO:0000313" key="10">
    <source>
        <dbReference type="Ensembl" id="ENSHHUP00000035113.1"/>
    </source>
</evidence>
<evidence type="ECO:0000256" key="3">
    <source>
        <dbReference type="ARBA" id="ARBA00022989"/>
    </source>
</evidence>
<evidence type="ECO:0000313" key="11">
    <source>
        <dbReference type="Proteomes" id="UP000314982"/>
    </source>
</evidence>
<dbReference type="GeneTree" id="ENSGT00940000159351"/>
<dbReference type="PANTHER" id="PTHR11132">
    <property type="entry name" value="SOLUTE CARRIER FAMILY 35"/>
    <property type="match status" value="1"/>
</dbReference>
<feature type="transmembrane region" description="Helical" evidence="8">
    <location>
        <begin position="128"/>
        <end position="148"/>
    </location>
</feature>
<feature type="transmembrane region" description="Helical" evidence="8">
    <location>
        <begin position="189"/>
        <end position="215"/>
    </location>
</feature>
<keyword evidence="4 8" id="KW-0472">Membrane</keyword>
<reference evidence="10" key="2">
    <citation type="submission" date="2025-08" db="UniProtKB">
        <authorList>
            <consortium name="Ensembl"/>
        </authorList>
    </citation>
    <scope>IDENTIFICATION</scope>
</reference>
<dbReference type="GO" id="GO:0016020">
    <property type="term" value="C:membrane"/>
    <property type="evidence" value="ECO:0007669"/>
    <property type="project" value="UniProtKB-SubCell"/>
</dbReference>
<reference evidence="10" key="3">
    <citation type="submission" date="2025-09" db="UniProtKB">
        <authorList>
            <consortium name="Ensembl"/>
        </authorList>
    </citation>
    <scope>IDENTIFICATION</scope>
</reference>
<feature type="transmembrane region" description="Helical" evidence="8">
    <location>
        <begin position="95"/>
        <end position="116"/>
    </location>
</feature>
<feature type="transmembrane region" description="Helical" evidence="8">
    <location>
        <begin position="62"/>
        <end position="83"/>
    </location>
</feature>
<feature type="transmembrane region" description="Helical" evidence="8">
    <location>
        <begin position="303"/>
        <end position="325"/>
    </location>
</feature>
<evidence type="ECO:0000256" key="6">
    <source>
        <dbReference type="ARBA" id="ARBA00093775"/>
    </source>
</evidence>
<feature type="domain" description="Sugar phosphate transporter" evidence="9">
    <location>
        <begin position="243"/>
        <end position="375"/>
    </location>
</feature>
<dbReference type="InterPro" id="IPR004853">
    <property type="entry name" value="Sugar_P_trans_dom"/>
</dbReference>
<reference evidence="11" key="1">
    <citation type="submission" date="2018-06" db="EMBL/GenBank/DDBJ databases">
        <title>Genome assembly of Danube salmon.</title>
        <authorList>
            <person name="Macqueen D.J."/>
            <person name="Gundappa M.K."/>
        </authorList>
    </citation>
    <scope>NUCLEOTIDE SEQUENCE [LARGE SCALE GENOMIC DNA]</scope>
</reference>
<evidence type="ECO:0000256" key="7">
    <source>
        <dbReference type="SAM" id="MobiDB-lite"/>
    </source>
</evidence>
<dbReference type="Pfam" id="PF03151">
    <property type="entry name" value="TPT"/>
    <property type="match status" value="2"/>
</dbReference>
<feature type="transmembrane region" description="Helical" evidence="8">
    <location>
        <begin position="267"/>
        <end position="291"/>
    </location>
</feature>
<protein>
    <submittedName>
        <fullName evidence="10">Solute carrier family 35 member E2B</fullName>
    </submittedName>
</protein>
<feature type="compositionally biased region" description="Basic and acidic residues" evidence="7">
    <location>
        <begin position="419"/>
        <end position="429"/>
    </location>
</feature>